<evidence type="ECO:0000313" key="2">
    <source>
        <dbReference type="EMBL" id="GBP11529.1"/>
    </source>
</evidence>
<evidence type="ECO:0000313" key="3">
    <source>
        <dbReference type="Proteomes" id="UP000299102"/>
    </source>
</evidence>
<proteinExistence type="predicted"/>
<dbReference type="OrthoDB" id="6623864at2759"/>
<sequence length="237" mass="26255">MLELIRSKLYEVPSLKSSAGPSSSSSIFESDEKLDLVSHATSSEQSMAVAAVPILITQDTASQDTNACISNLKHTITSVSRDTGASENIDSDALKPLTDVDYSESQKLSEFVTPRKNGTTAEKLSFLSVHPIQPSGDKNSLPFDGNRVYYRKMLPLLTRLQFVYAMLRLRFHKNGCSAWSLSESQQEKITEDEHISSSQHNQDSDLQSEKEDDEDVLDLDQTRKGAMCFPRSGLDVC</sequence>
<name>A0A4C1TAK3_EUMVA</name>
<dbReference type="AlphaFoldDB" id="A0A4C1TAK3"/>
<accession>A0A4C1TAK3</accession>
<keyword evidence="3" id="KW-1185">Reference proteome</keyword>
<dbReference type="Proteomes" id="UP000299102">
    <property type="component" value="Unassembled WGS sequence"/>
</dbReference>
<dbReference type="EMBL" id="BGZK01000046">
    <property type="protein sequence ID" value="GBP11529.1"/>
    <property type="molecule type" value="Genomic_DNA"/>
</dbReference>
<comment type="caution">
    <text evidence="2">The sequence shown here is derived from an EMBL/GenBank/DDBJ whole genome shotgun (WGS) entry which is preliminary data.</text>
</comment>
<organism evidence="2 3">
    <name type="scientific">Eumeta variegata</name>
    <name type="common">Bagworm moth</name>
    <name type="synonym">Eumeta japonica</name>
    <dbReference type="NCBI Taxonomy" id="151549"/>
    <lineage>
        <taxon>Eukaryota</taxon>
        <taxon>Metazoa</taxon>
        <taxon>Ecdysozoa</taxon>
        <taxon>Arthropoda</taxon>
        <taxon>Hexapoda</taxon>
        <taxon>Insecta</taxon>
        <taxon>Pterygota</taxon>
        <taxon>Neoptera</taxon>
        <taxon>Endopterygota</taxon>
        <taxon>Lepidoptera</taxon>
        <taxon>Glossata</taxon>
        <taxon>Ditrysia</taxon>
        <taxon>Tineoidea</taxon>
        <taxon>Psychidae</taxon>
        <taxon>Oiketicinae</taxon>
        <taxon>Eumeta</taxon>
    </lineage>
</organism>
<gene>
    <name evidence="2" type="ORF">EVAR_93008_1</name>
</gene>
<feature type="region of interest" description="Disordered" evidence="1">
    <location>
        <begin position="189"/>
        <end position="217"/>
    </location>
</feature>
<protein>
    <submittedName>
        <fullName evidence="2">Uncharacterized protein</fullName>
    </submittedName>
</protein>
<evidence type="ECO:0000256" key="1">
    <source>
        <dbReference type="SAM" id="MobiDB-lite"/>
    </source>
</evidence>
<reference evidence="2 3" key="1">
    <citation type="journal article" date="2019" name="Commun. Biol.">
        <title>The bagworm genome reveals a unique fibroin gene that provides high tensile strength.</title>
        <authorList>
            <person name="Kono N."/>
            <person name="Nakamura H."/>
            <person name="Ohtoshi R."/>
            <person name="Tomita M."/>
            <person name="Numata K."/>
            <person name="Arakawa K."/>
        </authorList>
    </citation>
    <scope>NUCLEOTIDE SEQUENCE [LARGE SCALE GENOMIC DNA]</scope>
</reference>
<feature type="compositionally biased region" description="Polar residues" evidence="1">
    <location>
        <begin position="196"/>
        <end position="205"/>
    </location>
</feature>